<comment type="caution">
    <text evidence="1">The sequence shown here is derived from an EMBL/GenBank/DDBJ whole genome shotgun (WGS) entry which is preliminary data.</text>
</comment>
<gene>
    <name evidence="1" type="ORF">DYP60_01145</name>
</gene>
<dbReference type="InterPro" id="IPR014710">
    <property type="entry name" value="RmlC-like_jellyroll"/>
</dbReference>
<dbReference type="SUPFAM" id="SSF51182">
    <property type="entry name" value="RmlC-like cupins"/>
    <property type="match status" value="1"/>
</dbReference>
<accession>A0A372MK99</accession>
<reference evidence="2" key="1">
    <citation type="submission" date="2018-08" db="EMBL/GenBank/DDBJ databases">
        <authorList>
            <person name="Grouzdev D.S."/>
            <person name="Krutkina M.S."/>
        </authorList>
    </citation>
    <scope>NUCLEOTIDE SEQUENCE [LARGE SCALE GENOMIC DNA]</scope>
    <source>
        <strain evidence="2">4-11</strain>
    </source>
</reference>
<organism evidence="1 2">
    <name type="scientific">Sphaerochaeta halotolerans</name>
    <dbReference type="NCBI Taxonomy" id="2293840"/>
    <lineage>
        <taxon>Bacteria</taxon>
        <taxon>Pseudomonadati</taxon>
        <taxon>Spirochaetota</taxon>
        <taxon>Spirochaetia</taxon>
        <taxon>Spirochaetales</taxon>
        <taxon>Sphaerochaetaceae</taxon>
        <taxon>Sphaerochaeta</taxon>
    </lineage>
</organism>
<evidence type="ECO:0000313" key="2">
    <source>
        <dbReference type="Proteomes" id="UP000264002"/>
    </source>
</evidence>
<dbReference type="AlphaFoldDB" id="A0A372MK99"/>
<dbReference type="PANTHER" id="PTHR37694:SF1">
    <property type="entry name" value="SLR8022 PROTEIN"/>
    <property type="match status" value="1"/>
</dbReference>
<dbReference type="Proteomes" id="UP000264002">
    <property type="component" value="Unassembled WGS sequence"/>
</dbReference>
<proteinExistence type="predicted"/>
<dbReference type="CDD" id="cd20290">
    <property type="entry name" value="cupin_Mj0764-like"/>
    <property type="match status" value="1"/>
</dbReference>
<name>A0A372MK99_9SPIR</name>
<keyword evidence="2" id="KW-1185">Reference proteome</keyword>
<dbReference type="Gene3D" id="2.60.120.10">
    <property type="entry name" value="Jelly Rolls"/>
    <property type="match status" value="1"/>
</dbReference>
<evidence type="ECO:0000313" key="1">
    <source>
        <dbReference type="EMBL" id="RFU96205.1"/>
    </source>
</evidence>
<dbReference type="PANTHER" id="PTHR37694">
    <property type="entry name" value="SLR8022 PROTEIN"/>
    <property type="match status" value="1"/>
</dbReference>
<dbReference type="InterPro" id="IPR011051">
    <property type="entry name" value="RmlC_Cupin_sf"/>
</dbReference>
<dbReference type="EMBL" id="QUWK01000001">
    <property type="protein sequence ID" value="RFU96205.1"/>
    <property type="molecule type" value="Genomic_DNA"/>
</dbReference>
<evidence type="ECO:0008006" key="3">
    <source>
        <dbReference type="Google" id="ProtNLM"/>
    </source>
</evidence>
<sequence length="107" mass="11976">MIETVYAYTKTDEKVIEKLVGDDQVMINHVVLGNGEALPEHFSDSNVYLTIVRGILSATFGDQEAHYCQGAIVNVPANTKMNIANTHDEPVEFFIVKAPHPRVYKEQ</sequence>
<reference evidence="1 2" key="2">
    <citation type="submission" date="2018-09" db="EMBL/GenBank/DDBJ databases">
        <title>Genome of Sphaerochaeta halotolerans strain 4-11.</title>
        <authorList>
            <person name="Nazina T.N."/>
            <person name="Sokolova D.S."/>
        </authorList>
    </citation>
    <scope>NUCLEOTIDE SEQUENCE [LARGE SCALE GENOMIC DNA]</scope>
    <source>
        <strain evidence="1 2">4-11</strain>
    </source>
</reference>
<protein>
    <recommendedName>
        <fullName evidence="3">Cupin domain-containing protein</fullName>
    </recommendedName>
</protein>
<dbReference type="RefSeq" id="WP_117329026.1">
    <property type="nucleotide sequence ID" value="NZ_QUWK01000001.1"/>
</dbReference>